<dbReference type="InterPro" id="IPR026021">
    <property type="entry name" value="YdjA-like"/>
</dbReference>
<evidence type="ECO:0000259" key="9">
    <source>
        <dbReference type="Pfam" id="PF00881"/>
    </source>
</evidence>
<proteinExistence type="inferred from homology"/>
<keyword evidence="6 8" id="KW-0560">Oxidoreductase</keyword>
<evidence type="ECO:0000256" key="2">
    <source>
        <dbReference type="ARBA" id="ARBA00007118"/>
    </source>
</evidence>
<dbReference type="InterPro" id="IPR029479">
    <property type="entry name" value="Nitroreductase"/>
</dbReference>
<organism evidence="10 11">
    <name type="scientific">Pseudotabrizicola sediminis</name>
    <dbReference type="NCBI Taxonomy" id="2486418"/>
    <lineage>
        <taxon>Bacteria</taxon>
        <taxon>Pseudomonadati</taxon>
        <taxon>Pseudomonadota</taxon>
        <taxon>Alphaproteobacteria</taxon>
        <taxon>Rhodobacterales</taxon>
        <taxon>Paracoccaceae</taxon>
        <taxon>Pseudotabrizicola</taxon>
    </lineage>
</organism>
<keyword evidence="7 8" id="KW-0520">NAD</keyword>
<dbReference type="InterPro" id="IPR000415">
    <property type="entry name" value="Nitroreductase-like"/>
</dbReference>
<dbReference type="Gene3D" id="3.40.109.10">
    <property type="entry name" value="NADH Oxidase"/>
    <property type="match status" value="1"/>
</dbReference>
<reference evidence="10 11" key="1">
    <citation type="submission" date="2018-11" db="EMBL/GenBank/DDBJ databases">
        <title>Tabrizicola sp. isolated from sediment of alpine lake.</title>
        <authorList>
            <person name="Liu Z."/>
        </authorList>
    </citation>
    <scope>NUCLEOTIDE SEQUENCE [LARGE SCALE GENOMIC DNA]</scope>
    <source>
        <strain evidence="10 11">DRYC-M-16</strain>
    </source>
</reference>
<evidence type="ECO:0000256" key="5">
    <source>
        <dbReference type="ARBA" id="ARBA00022857"/>
    </source>
</evidence>
<evidence type="ECO:0000256" key="1">
    <source>
        <dbReference type="ARBA" id="ARBA00001917"/>
    </source>
</evidence>
<evidence type="ECO:0000256" key="3">
    <source>
        <dbReference type="ARBA" id="ARBA00022630"/>
    </source>
</evidence>
<accession>A0ABY2KHE2</accession>
<comment type="caution">
    <text evidence="10">The sequence shown here is derived from an EMBL/GenBank/DDBJ whole genome shotgun (WGS) entry which is preliminary data.</text>
</comment>
<keyword evidence="4 8" id="KW-0288">FMN</keyword>
<dbReference type="Pfam" id="PF00881">
    <property type="entry name" value="Nitroreductase"/>
    <property type="match status" value="1"/>
</dbReference>
<dbReference type="EMBL" id="RPEM01000016">
    <property type="protein sequence ID" value="TGD41697.1"/>
    <property type="molecule type" value="Genomic_DNA"/>
</dbReference>
<keyword evidence="3 8" id="KW-0285">Flavoprotein</keyword>
<evidence type="ECO:0000313" key="11">
    <source>
        <dbReference type="Proteomes" id="UP000297741"/>
    </source>
</evidence>
<comment type="cofactor">
    <cofactor evidence="1 8">
        <name>FMN</name>
        <dbReference type="ChEBI" id="CHEBI:58210"/>
    </cofactor>
</comment>
<evidence type="ECO:0000256" key="4">
    <source>
        <dbReference type="ARBA" id="ARBA00022643"/>
    </source>
</evidence>
<sequence length="191" mass="20072">MSAITALHDRCSVGPRHLRGPAPGYEELLQVAAAAAAAPDHASLGPFRLIHIPDLARNRLADVFAAAATEADPESDDEALAKARKRALAGPGLLAVVVELKEHPQVPPEEQWVSAGAALQNTLLALEALGYRAKMLSGARVRSSALRAAFELGDGAHLLGFIAVGRHNGDVKHATRRAAEQVLSEWAPPGD</sequence>
<feature type="domain" description="Nitroreductase" evidence="9">
    <location>
        <begin position="23"/>
        <end position="166"/>
    </location>
</feature>
<evidence type="ECO:0000256" key="8">
    <source>
        <dbReference type="PIRNR" id="PIRNR000232"/>
    </source>
</evidence>
<dbReference type="RefSeq" id="WP_135433561.1">
    <property type="nucleotide sequence ID" value="NZ_RPEM01000016.1"/>
</dbReference>
<dbReference type="SUPFAM" id="SSF55469">
    <property type="entry name" value="FMN-dependent nitroreductase-like"/>
    <property type="match status" value="1"/>
</dbReference>
<dbReference type="PIRSF" id="PIRSF000232">
    <property type="entry name" value="YdjA"/>
    <property type="match status" value="1"/>
</dbReference>
<dbReference type="InterPro" id="IPR052530">
    <property type="entry name" value="NAD(P)H_nitroreductase"/>
</dbReference>
<evidence type="ECO:0000256" key="6">
    <source>
        <dbReference type="ARBA" id="ARBA00023002"/>
    </source>
</evidence>
<comment type="similarity">
    <text evidence="2 8">Belongs to the nitroreductase family.</text>
</comment>
<evidence type="ECO:0000313" key="10">
    <source>
        <dbReference type="EMBL" id="TGD41697.1"/>
    </source>
</evidence>
<protein>
    <recommendedName>
        <fullName evidence="8">Putative NAD(P)H nitroreductase</fullName>
        <ecNumber evidence="8">1.-.-.-</ecNumber>
    </recommendedName>
</protein>
<gene>
    <name evidence="10" type="ORF">EEB11_17505</name>
</gene>
<name>A0ABY2KHE2_9RHOB</name>
<dbReference type="PANTHER" id="PTHR43821:SF1">
    <property type="entry name" value="NAD(P)H NITROREDUCTASE YDJA-RELATED"/>
    <property type="match status" value="1"/>
</dbReference>
<dbReference type="PANTHER" id="PTHR43821">
    <property type="entry name" value="NAD(P)H NITROREDUCTASE YDJA-RELATED"/>
    <property type="match status" value="1"/>
</dbReference>
<dbReference type="Proteomes" id="UP000297741">
    <property type="component" value="Unassembled WGS sequence"/>
</dbReference>
<keyword evidence="11" id="KW-1185">Reference proteome</keyword>
<keyword evidence="5 8" id="KW-0521">NADP</keyword>
<evidence type="ECO:0000256" key="7">
    <source>
        <dbReference type="ARBA" id="ARBA00023027"/>
    </source>
</evidence>
<dbReference type="EC" id="1.-.-.-" evidence="8"/>